<dbReference type="PRINTS" id="PR00723">
    <property type="entry name" value="SUBTILISIN"/>
</dbReference>
<keyword evidence="10" id="KW-1185">Reference proteome</keyword>
<dbReference type="PROSITE" id="PS00137">
    <property type="entry name" value="SUBTILASE_HIS"/>
    <property type="match status" value="1"/>
</dbReference>
<proteinExistence type="inferred from homology"/>
<feature type="active site" description="Charge relay system" evidence="5 6">
    <location>
        <position position="173"/>
    </location>
</feature>
<keyword evidence="7" id="KW-0732">Signal</keyword>
<dbReference type="PANTHER" id="PTHR43806:SF11">
    <property type="entry name" value="CEREVISIN-RELATED"/>
    <property type="match status" value="1"/>
</dbReference>
<dbReference type="InterPro" id="IPR015500">
    <property type="entry name" value="Peptidase_S8_subtilisin-rel"/>
</dbReference>
<sequence length="880" mass="91563" precursor="true">MKLPLPRSLSSPLVAAVLATSTVFSVSAAAQMTEAERIEMPGQIVVCFESGPAAVNLENQVASWGLQAVDNSLRVDSVRSMMRWQRRGESVHSNVVLLEFSGAGIDEVALRQQIASMPGVRWAAPNVGYTGEVKELDPNDPQYGSQYHHTLMQTNLAWDITLGDASIVMGITDDGVDTDHADLVENLFVNAGEIAGDGIDNDANGYVDDVNGYDFVFGNADPNPNNTGDDHGTHVAGIAGARTNNGIGVAGTAGAATILPLQFYAGGQAWTAVNITDAFVYGADNGAQIISTSYNMDGWAGDPVVTAAFDYIYDAGVLHFNSAGNGAALNPARQVFHQSFLVASTQAGDVVSSFSNYGTGVDLAAPGGNVLSTILNNNYGTKSGTSMAAPNAAGVAALIWSQNPTWTRDQVAAQITYTAENIDAINPSYAGLLGGGRVNPFRALTMTLPSPTVVSAEGLPSDGAVVVGDLTGFKLRFDQIMDPNMVNAPSAFTLVYAGADGVFGTMDDAPVAISWDEYLVAGNEISFTVSGSLSAAGDYRFSAVGSVLSNPFGTLLDGNGDGLGGDSFIRNFSACATNAVLVDNAESGADWSVVDISITDGGWSATPQVPVGGGVRNDPPTDFDGSGRCFLTDNVAGNSDVDGGPTRLISRAFDLSTATDPYLSYARWISSTGGQPMQVDISSDNGATWISAASHPSQGEWVVETVRVVDFVAPTAQTRLRFSVMDAGTITEAGIDFLRVLNIDCSDPGTVGTTYCQAAPNSTGLPSDIEGSGSSVVADNDFTLTTTGLPANSFGIYFFGDSQVFTPAQNGFRCVDGNLLRILPATQANPQGVATSAVDLTVPIVAANVIPGATLNFQLWHRDSVGAGSNYSNALSVTWQ</sequence>
<dbReference type="PROSITE" id="PS51892">
    <property type="entry name" value="SUBTILASE"/>
    <property type="match status" value="1"/>
</dbReference>
<gene>
    <name evidence="9" type="ORF">Poly30_03270</name>
</gene>
<dbReference type="GO" id="GO:0006508">
    <property type="term" value="P:proteolysis"/>
    <property type="evidence" value="ECO:0007669"/>
    <property type="project" value="UniProtKB-KW"/>
</dbReference>
<evidence type="ECO:0000256" key="2">
    <source>
        <dbReference type="ARBA" id="ARBA00022670"/>
    </source>
</evidence>
<protein>
    <submittedName>
        <fullName evidence="9">Thermophilic serine proteinase</fullName>
        <ecNumber evidence="9">3.4.21.-</ecNumber>
    </submittedName>
</protein>
<evidence type="ECO:0000256" key="4">
    <source>
        <dbReference type="ARBA" id="ARBA00022825"/>
    </source>
</evidence>
<keyword evidence="3 6" id="KW-0378">Hydrolase</keyword>
<evidence type="ECO:0000256" key="3">
    <source>
        <dbReference type="ARBA" id="ARBA00022801"/>
    </source>
</evidence>
<dbReference type="InterPro" id="IPR036852">
    <property type="entry name" value="Peptidase_S8/S53_dom_sf"/>
</dbReference>
<dbReference type="Gene3D" id="3.40.50.200">
    <property type="entry name" value="Peptidase S8/S53 domain"/>
    <property type="match status" value="1"/>
</dbReference>
<dbReference type="InterPro" id="IPR022398">
    <property type="entry name" value="Peptidase_S8_His-AS"/>
</dbReference>
<dbReference type="Proteomes" id="UP000320390">
    <property type="component" value="Chromosome"/>
</dbReference>
<dbReference type="PANTHER" id="PTHR43806">
    <property type="entry name" value="PEPTIDASE S8"/>
    <property type="match status" value="1"/>
</dbReference>
<evidence type="ECO:0000256" key="7">
    <source>
        <dbReference type="SAM" id="SignalP"/>
    </source>
</evidence>
<feature type="chain" id="PRO_5021878585" evidence="7">
    <location>
        <begin position="29"/>
        <end position="880"/>
    </location>
</feature>
<dbReference type="OrthoDB" id="252653at2"/>
<reference evidence="9 10" key="1">
    <citation type="submission" date="2019-02" db="EMBL/GenBank/DDBJ databases">
        <title>Deep-cultivation of Planctomycetes and their phenomic and genomic characterization uncovers novel biology.</title>
        <authorList>
            <person name="Wiegand S."/>
            <person name="Jogler M."/>
            <person name="Boedeker C."/>
            <person name="Pinto D."/>
            <person name="Vollmers J."/>
            <person name="Rivas-Marin E."/>
            <person name="Kohn T."/>
            <person name="Peeters S.H."/>
            <person name="Heuer A."/>
            <person name="Rast P."/>
            <person name="Oberbeckmann S."/>
            <person name="Bunk B."/>
            <person name="Jeske O."/>
            <person name="Meyerdierks A."/>
            <person name="Storesund J.E."/>
            <person name="Kallscheuer N."/>
            <person name="Luecker S."/>
            <person name="Lage O.M."/>
            <person name="Pohl T."/>
            <person name="Merkel B.J."/>
            <person name="Hornburger P."/>
            <person name="Mueller R.-W."/>
            <person name="Bruemmer F."/>
            <person name="Labrenz M."/>
            <person name="Spormann A.M."/>
            <person name="Op den Camp H."/>
            <person name="Overmann J."/>
            <person name="Amann R."/>
            <person name="Jetten M.S.M."/>
            <person name="Mascher T."/>
            <person name="Medema M.H."/>
            <person name="Devos D.P."/>
            <person name="Kaster A.-K."/>
            <person name="Ovreas L."/>
            <person name="Rohde M."/>
            <person name="Galperin M.Y."/>
            <person name="Jogler C."/>
        </authorList>
    </citation>
    <scope>NUCLEOTIDE SEQUENCE [LARGE SCALE GENOMIC DNA]</scope>
    <source>
        <strain evidence="9 10">Poly30</strain>
    </source>
</reference>
<dbReference type="EMBL" id="CP036434">
    <property type="protein sequence ID" value="QDV04833.1"/>
    <property type="molecule type" value="Genomic_DNA"/>
</dbReference>
<keyword evidence="2 6" id="KW-0645">Protease</keyword>
<dbReference type="SUPFAM" id="SSF52743">
    <property type="entry name" value="Subtilisin-like"/>
    <property type="match status" value="1"/>
</dbReference>
<dbReference type="AlphaFoldDB" id="A0A518EL71"/>
<name>A0A518EL71_9BACT</name>
<dbReference type="InterPro" id="IPR023828">
    <property type="entry name" value="Peptidase_S8_Ser-AS"/>
</dbReference>
<evidence type="ECO:0000313" key="10">
    <source>
        <dbReference type="Proteomes" id="UP000320390"/>
    </source>
</evidence>
<dbReference type="InterPro" id="IPR050131">
    <property type="entry name" value="Peptidase_S8_subtilisin-like"/>
</dbReference>
<dbReference type="PROSITE" id="PS00138">
    <property type="entry name" value="SUBTILASE_SER"/>
    <property type="match status" value="1"/>
</dbReference>
<evidence type="ECO:0000256" key="1">
    <source>
        <dbReference type="ARBA" id="ARBA00011073"/>
    </source>
</evidence>
<dbReference type="Pfam" id="PF00082">
    <property type="entry name" value="Peptidase_S8"/>
    <property type="match status" value="1"/>
</dbReference>
<evidence type="ECO:0000259" key="8">
    <source>
        <dbReference type="Pfam" id="PF00082"/>
    </source>
</evidence>
<dbReference type="EC" id="3.4.21.-" evidence="9"/>
<dbReference type="GO" id="GO:0004252">
    <property type="term" value="F:serine-type endopeptidase activity"/>
    <property type="evidence" value="ECO:0007669"/>
    <property type="project" value="UniProtKB-UniRule"/>
</dbReference>
<feature type="domain" description="Peptidase S8/S53" evidence="8">
    <location>
        <begin position="166"/>
        <end position="421"/>
    </location>
</feature>
<evidence type="ECO:0000256" key="6">
    <source>
        <dbReference type="PROSITE-ProRule" id="PRU01240"/>
    </source>
</evidence>
<evidence type="ECO:0000256" key="5">
    <source>
        <dbReference type="PIRSR" id="PIRSR615500-1"/>
    </source>
</evidence>
<dbReference type="InterPro" id="IPR000209">
    <property type="entry name" value="Peptidase_S8/S53_dom"/>
</dbReference>
<feature type="active site" description="Charge relay system" evidence="5 6">
    <location>
        <position position="231"/>
    </location>
</feature>
<keyword evidence="4 6" id="KW-0720">Serine protease</keyword>
<organism evidence="9 10">
    <name type="scientific">Saltatorellus ferox</name>
    <dbReference type="NCBI Taxonomy" id="2528018"/>
    <lineage>
        <taxon>Bacteria</taxon>
        <taxon>Pseudomonadati</taxon>
        <taxon>Planctomycetota</taxon>
        <taxon>Planctomycetia</taxon>
        <taxon>Planctomycetia incertae sedis</taxon>
        <taxon>Saltatorellus</taxon>
    </lineage>
</organism>
<feature type="active site" description="Charge relay system" evidence="5 6">
    <location>
        <position position="386"/>
    </location>
</feature>
<feature type="signal peptide" evidence="7">
    <location>
        <begin position="1"/>
        <end position="28"/>
    </location>
</feature>
<accession>A0A518EL71</accession>
<comment type="similarity">
    <text evidence="1 6">Belongs to the peptidase S8 family.</text>
</comment>
<evidence type="ECO:0000313" key="9">
    <source>
        <dbReference type="EMBL" id="QDV04833.1"/>
    </source>
</evidence>
<dbReference type="RefSeq" id="WP_145194275.1">
    <property type="nucleotide sequence ID" value="NZ_CP036434.1"/>
</dbReference>